<evidence type="ECO:0000313" key="2">
    <source>
        <dbReference type="Proteomes" id="UP001165960"/>
    </source>
</evidence>
<gene>
    <name evidence="1" type="primary">MYBL1_1</name>
    <name evidence="1" type="ORF">DSO57_1003184</name>
</gene>
<dbReference type="Proteomes" id="UP001165960">
    <property type="component" value="Unassembled WGS sequence"/>
</dbReference>
<keyword evidence="2" id="KW-1185">Reference proteome</keyword>
<dbReference type="EMBL" id="QTSX02005687">
    <property type="protein sequence ID" value="KAJ9059359.1"/>
    <property type="molecule type" value="Genomic_DNA"/>
</dbReference>
<reference evidence="1" key="1">
    <citation type="submission" date="2022-04" db="EMBL/GenBank/DDBJ databases">
        <title>Genome of the entomopathogenic fungus Entomophthora muscae.</title>
        <authorList>
            <person name="Elya C."/>
            <person name="Lovett B.R."/>
            <person name="Lee E."/>
            <person name="Macias A.M."/>
            <person name="Hajek A.E."/>
            <person name="De Bivort B.L."/>
            <person name="Kasson M.T."/>
            <person name="De Fine Licht H.H."/>
            <person name="Stajich J.E."/>
        </authorList>
    </citation>
    <scope>NUCLEOTIDE SEQUENCE</scope>
    <source>
        <strain evidence="1">Berkeley</strain>
    </source>
</reference>
<evidence type="ECO:0000313" key="1">
    <source>
        <dbReference type="EMBL" id="KAJ9059359.1"/>
    </source>
</evidence>
<proteinExistence type="predicted"/>
<sequence length="375" mass="43316">MSKIFRSLNLGSSLKILPRRFFSLNPEKRTYRPFTHISKSFLNHADGNLKFPSKNLNLNPALAKAVEFIQEQGLDNFHTFGKTKLSSSEYTESCLQLNSYTPEKNIYIDRHLWNSNDDKSLLDAFHDYNGSLLKIQQVFPGATIMFIISRLKALGNRLPGFSGDERRSLRAAIAAHGRDWDKAAEFVATKDSLHCQAQATLCDTPYTELHKKRLPFSPSDLKRLNDIVKTYGASDWKLIAKNFGDSRKPKFLKFHYNLGLSTLNRQPWTKEEDQYIISSMFQEKVPTWSQLSDRLGRTRSPQLIRARWAQINPAARTGEWTDEEKTLLNSLVKKHGIVWHNIAKMIKSRTSEECHQQWFKMNYPTLNSSMTVRKK</sequence>
<name>A0ACC2SAJ0_9FUNG</name>
<protein>
    <submittedName>
        <fullName evidence="1">Myb- protein A</fullName>
    </submittedName>
</protein>
<accession>A0ACC2SAJ0</accession>
<comment type="caution">
    <text evidence="1">The sequence shown here is derived from an EMBL/GenBank/DDBJ whole genome shotgun (WGS) entry which is preliminary data.</text>
</comment>
<organism evidence="1 2">
    <name type="scientific">Entomophthora muscae</name>
    <dbReference type="NCBI Taxonomy" id="34485"/>
    <lineage>
        <taxon>Eukaryota</taxon>
        <taxon>Fungi</taxon>
        <taxon>Fungi incertae sedis</taxon>
        <taxon>Zoopagomycota</taxon>
        <taxon>Entomophthoromycotina</taxon>
        <taxon>Entomophthoromycetes</taxon>
        <taxon>Entomophthorales</taxon>
        <taxon>Entomophthoraceae</taxon>
        <taxon>Entomophthora</taxon>
    </lineage>
</organism>